<dbReference type="InterPro" id="IPR050536">
    <property type="entry name" value="DtxR_MntR_Metal-Reg"/>
</dbReference>
<protein>
    <submittedName>
        <fullName evidence="6">Manganese transport regulator</fullName>
    </submittedName>
</protein>
<evidence type="ECO:0000259" key="5">
    <source>
        <dbReference type="PROSITE" id="PS50944"/>
    </source>
</evidence>
<reference evidence="6 7" key="1">
    <citation type="submission" date="2015-09" db="EMBL/GenBank/DDBJ databases">
        <authorList>
            <consortium name="Pathogen Informatics"/>
        </authorList>
    </citation>
    <scope>NUCLEOTIDE SEQUENCE [LARGE SCALE GENOMIC DNA]</scope>
    <source>
        <strain evidence="6 7">2789STDY5834841</strain>
    </source>
</reference>
<dbReference type="EMBL" id="CYZO01000010">
    <property type="protein sequence ID" value="CUN86634.1"/>
    <property type="molecule type" value="Genomic_DNA"/>
</dbReference>
<dbReference type="Pfam" id="PF02742">
    <property type="entry name" value="Fe_dep_repr_C"/>
    <property type="match status" value="1"/>
</dbReference>
<feature type="domain" description="HTH dtxR-type" evidence="5">
    <location>
        <begin position="3"/>
        <end position="64"/>
    </location>
</feature>
<sequence length="130" mass="14786">MPLTSSMEDYLEAVLVLQQQKGYVRCVDVAELLDVKKPSVSRAVKELSKKKCLIKKDDGTLSLTEQGQQIAQQIYEKHQFFTKRLVEAGVPQDIAAQDACKLEYVISEISFKKLKEAVWINDREVIPSEK</sequence>
<comment type="similarity">
    <text evidence="1">Belongs to the DtxR/MntR family.</text>
</comment>
<dbReference type="Gene3D" id="1.10.60.10">
    <property type="entry name" value="Iron dependent repressor, metal binding and dimerisation domain"/>
    <property type="match status" value="1"/>
</dbReference>
<evidence type="ECO:0000256" key="3">
    <source>
        <dbReference type="ARBA" id="ARBA00023125"/>
    </source>
</evidence>
<dbReference type="Pfam" id="PF01325">
    <property type="entry name" value="Fe_dep_repress"/>
    <property type="match status" value="1"/>
</dbReference>
<dbReference type="PANTHER" id="PTHR33238:SF7">
    <property type="entry name" value="IRON-DEPENDENT TRANSCRIPTIONAL REGULATOR"/>
    <property type="match status" value="1"/>
</dbReference>
<keyword evidence="2" id="KW-0805">Transcription regulation</keyword>
<accession>A0A174AE46</accession>
<evidence type="ECO:0000256" key="4">
    <source>
        <dbReference type="ARBA" id="ARBA00023163"/>
    </source>
</evidence>
<dbReference type="Proteomes" id="UP000095787">
    <property type="component" value="Unassembled WGS sequence"/>
</dbReference>
<dbReference type="GO" id="GO:0046983">
    <property type="term" value="F:protein dimerization activity"/>
    <property type="evidence" value="ECO:0007669"/>
    <property type="project" value="InterPro"/>
</dbReference>
<dbReference type="InterPro" id="IPR001367">
    <property type="entry name" value="Fe_dep_repressor"/>
</dbReference>
<name>A0A174AE46_9FIRM</name>
<evidence type="ECO:0000256" key="1">
    <source>
        <dbReference type="ARBA" id="ARBA00007871"/>
    </source>
</evidence>
<dbReference type="SMART" id="SM00529">
    <property type="entry name" value="HTH_DTXR"/>
    <property type="match status" value="1"/>
</dbReference>
<dbReference type="SUPFAM" id="SSF46785">
    <property type="entry name" value="Winged helix' DNA-binding domain"/>
    <property type="match status" value="1"/>
</dbReference>
<organism evidence="6 7">
    <name type="scientific">[Ruminococcus] torques</name>
    <dbReference type="NCBI Taxonomy" id="33039"/>
    <lineage>
        <taxon>Bacteria</taxon>
        <taxon>Bacillati</taxon>
        <taxon>Bacillota</taxon>
        <taxon>Clostridia</taxon>
        <taxon>Lachnospirales</taxon>
        <taxon>Lachnospiraceae</taxon>
        <taxon>Mediterraneibacter</taxon>
    </lineage>
</organism>
<dbReference type="GO" id="GO:0003677">
    <property type="term" value="F:DNA binding"/>
    <property type="evidence" value="ECO:0007669"/>
    <property type="project" value="UniProtKB-KW"/>
</dbReference>
<dbReference type="AlphaFoldDB" id="A0A174AE46"/>
<dbReference type="InterPro" id="IPR036390">
    <property type="entry name" value="WH_DNA-bd_sf"/>
</dbReference>
<dbReference type="InterPro" id="IPR036388">
    <property type="entry name" value="WH-like_DNA-bd_sf"/>
</dbReference>
<dbReference type="RefSeq" id="WP_025655066.1">
    <property type="nucleotide sequence ID" value="NZ_CYZO01000010.1"/>
</dbReference>
<proteinExistence type="inferred from homology"/>
<dbReference type="InterPro" id="IPR036421">
    <property type="entry name" value="Fe_dep_repressor_sf"/>
</dbReference>
<evidence type="ECO:0000313" key="6">
    <source>
        <dbReference type="EMBL" id="CUN86634.1"/>
    </source>
</evidence>
<evidence type="ECO:0000313" key="7">
    <source>
        <dbReference type="Proteomes" id="UP000095787"/>
    </source>
</evidence>
<dbReference type="GeneID" id="93333051"/>
<dbReference type="Gene3D" id="1.10.10.10">
    <property type="entry name" value="Winged helix-like DNA-binding domain superfamily/Winged helix DNA-binding domain"/>
    <property type="match status" value="1"/>
</dbReference>
<dbReference type="PROSITE" id="PS50944">
    <property type="entry name" value="HTH_DTXR"/>
    <property type="match status" value="1"/>
</dbReference>
<dbReference type="InterPro" id="IPR022689">
    <property type="entry name" value="Iron_dep_repressor"/>
</dbReference>
<dbReference type="InterPro" id="IPR022687">
    <property type="entry name" value="HTH_DTXR"/>
</dbReference>
<keyword evidence="3" id="KW-0238">DNA-binding</keyword>
<gene>
    <name evidence="6" type="primary">mntR_1</name>
    <name evidence="6" type="ORF">ERS852456_01016</name>
</gene>
<dbReference type="GO" id="GO:0046914">
    <property type="term" value="F:transition metal ion binding"/>
    <property type="evidence" value="ECO:0007669"/>
    <property type="project" value="InterPro"/>
</dbReference>
<evidence type="ECO:0000256" key="2">
    <source>
        <dbReference type="ARBA" id="ARBA00023015"/>
    </source>
</evidence>
<dbReference type="GO" id="GO:0003700">
    <property type="term" value="F:DNA-binding transcription factor activity"/>
    <property type="evidence" value="ECO:0007669"/>
    <property type="project" value="InterPro"/>
</dbReference>
<dbReference type="SUPFAM" id="SSF47979">
    <property type="entry name" value="Iron-dependent repressor protein, dimerization domain"/>
    <property type="match status" value="1"/>
</dbReference>
<dbReference type="PANTHER" id="PTHR33238">
    <property type="entry name" value="IRON (METAL) DEPENDENT REPRESSOR, DTXR FAMILY"/>
    <property type="match status" value="1"/>
</dbReference>
<keyword evidence="4" id="KW-0804">Transcription</keyword>